<dbReference type="PANTHER" id="PTHR42305">
    <property type="entry name" value="MEMBRANE PROTEIN RV1733C-RELATED"/>
    <property type="match status" value="1"/>
</dbReference>
<dbReference type="PANTHER" id="PTHR42305:SF1">
    <property type="entry name" value="MEMBRANE PROTEIN RV1733C-RELATED"/>
    <property type="match status" value="1"/>
</dbReference>
<dbReference type="RefSeq" id="WP_399646914.1">
    <property type="nucleotide sequence ID" value="NZ_JBITYG010000002.1"/>
</dbReference>
<proteinExistence type="predicted"/>
<keyword evidence="1" id="KW-0812">Transmembrane</keyword>
<evidence type="ECO:0000313" key="3">
    <source>
        <dbReference type="Proteomes" id="UP001614394"/>
    </source>
</evidence>
<protein>
    <recommendedName>
        <fullName evidence="4">Integral membrane protein</fullName>
    </recommendedName>
</protein>
<reference evidence="2 3" key="1">
    <citation type="submission" date="2024-10" db="EMBL/GenBank/DDBJ databases">
        <title>The Natural Products Discovery Center: Release of the First 8490 Sequenced Strains for Exploring Actinobacteria Biosynthetic Diversity.</title>
        <authorList>
            <person name="Kalkreuter E."/>
            <person name="Kautsar S.A."/>
            <person name="Yang D."/>
            <person name="Bader C.D."/>
            <person name="Teijaro C.N."/>
            <person name="Fluegel L."/>
            <person name="Davis C.M."/>
            <person name="Simpson J.R."/>
            <person name="Lauterbach L."/>
            <person name="Steele A.D."/>
            <person name="Gui C."/>
            <person name="Meng S."/>
            <person name="Li G."/>
            <person name="Viehrig K."/>
            <person name="Ye F."/>
            <person name="Su P."/>
            <person name="Kiefer A.F."/>
            <person name="Nichols A."/>
            <person name="Cepeda A.J."/>
            <person name="Yan W."/>
            <person name="Fan B."/>
            <person name="Jiang Y."/>
            <person name="Adhikari A."/>
            <person name="Zheng C.-J."/>
            <person name="Schuster L."/>
            <person name="Cowan T.M."/>
            <person name="Smanski M.J."/>
            <person name="Chevrette M.G."/>
            <person name="De Carvalho L.P.S."/>
            <person name="Shen B."/>
        </authorList>
    </citation>
    <scope>NUCLEOTIDE SEQUENCE [LARGE SCALE GENOMIC DNA]</scope>
    <source>
        <strain evidence="2 3">NPDC053399</strain>
    </source>
</reference>
<evidence type="ECO:0000256" key="1">
    <source>
        <dbReference type="SAM" id="Phobius"/>
    </source>
</evidence>
<sequence length="193" mass="20938">MKRQLWWRQRRSNPLCRRSDVIESWVNLVTALALLLLLPVAAFTAGRAAHTAGVQASREQQASRHPVTAVLLENAPEAVPRAGGGTVHYDVKVRWTAAAGTTGTGTVQTDAGSLRGSRTTVWLDRTGRQVPAPVAGEELTSLTWVGGALGAVCAAFAIVMVRGLVRRGADRRRMAEWERAWALTAPEWGRRPV</sequence>
<dbReference type="EMBL" id="JBITYG010000002">
    <property type="protein sequence ID" value="MFI9101007.1"/>
    <property type="molecule type" value="Genomic_DNA"/>
</dbReference>
<accession>A0ABW8C529</accession>
<feature type="transmembrane region" description="Helical" evidence="1">
    <location>
        <begin position="142"/>
        <end position="165"/>
    </location>
</feature>
<keyword evidence="3" id="KW-1185">Reference proteome</keyword>
<evidence type="ECO:0000313" key="2">
    <source>
        <dbReference type="EMBL" id="MFI9101007.1"/>
    </source>
</evidence>
<dbReference type="InterPro" id="IPR039708">
    <property type="entry name" value="MT1774/Rv1733c-like"/>
</dbReference>
<gene>
    <name evidence="2" type="ORF">ACIGXA_10825</name>
</gene>
<comment type="caution">
    <text evidence="2">The sequence shown here is derived from an EMBL/GenBank/DDBJ whole genome shotgun (WGS) entry which is preliminary data.</text>
</comment>
<name>A0ABW8C529_9ACTN</name>
<organism evidence="2 3">
    <name type="scientific">Streptomyces fildesensis</name>
    <dbReference type="NCBI Taxonomy" id="375757"/>
    <lineage>
        <taxon>Bacteria</taxon>
        <taxon>Bacillati</taxon>
        <taxon>Actinomycetota</taxon>
        <taxon>Actinomycetes</taxon>
        <taxon>Kitasatosporales</taxon>
        <taxon>Streptomycetaceae</taxon>
        <taxon>Streptomyces</taxon>
    </lineage>
</organism>
<evidence type="ECO:0008006" key="4">
    <source>
        <dbReference type="Google" id="ProtNLM"/>
    </source>
</evidence>
<keyword evidence="1" id="KW-0472">Membrane</keyword>
<keyword evidence="1" id="KW-1133">Transmembrane helix</keyword>
<dbReference type="Proteomes" id="UP001614394">
    <property type="component" value="Unassembled WGS sequence"/>
</dbReference>